<dbReference type="AlphaFoldDB" id="A0AAW2ULM8"/>
<keyword evidence="1" id="KW-0378">Hydrolase</keyword>
<organism evidence="1">
    <name type="scientific">Sesamum latifolium</name>
    <dbReference type="NCBI Taxonomy" id="2727402"/>
    <lineage>
        <taxon>Eukaryota</taxon>
        <taxon>Viridiplantae</taxon>
        <taxon>Streptophyta</taxon>
        <taxon>Embryophyta</taxon>
        <taxon>Tracheophyta</taxon>
        <taxon>Spermatophyta</taxon>
        <taxon>Magnoliopsida</taxon>
        <taxon>eudicotyledons</taxon>
        <taxon>Gunneridae</taxon>
        <taxon>Pentapetalae</taxon>
        <taxon>asterids</taxon>
        <taxon>lamiids</taxon>
        <taxon>Lamiales</taxon>
        <taxon>Pedaliaceae</taxon>
        <taxon>Sesamum</taxon>
    </lineage>
</organism>
<comment type="caution">
    <text evidence="1">The sequence shown here is derived from an EMBL/GenBank/DDBJ whole genome shotgun (WGS) entry which is preliminary data.</text>
</comment>
<name>A0AAW2ULM8_9LAMI</name>
<dbReference type="EMBL" id="JACGWN010000012">
    <property type="protein sequence ID" value="KAL0416926.1"/>
    <property type="molecule type" value="Genomic_DNA"/>
</dbReference>
<dbReference type="PRINTS" id="PR01210">
    <property type="entry name" value="GGTRANSPTASE"/>
</dbReference>
<dbReference type="SUPFAM" id="SSF56235">
    <property type="entry name" value="N-terminal nucleophile aminohydrolases (Ntn hydrolases)"/>
    <property type="match status" value="1"/>
</dbReference>
<evidence type="ECO:0000313" key="1">
    <source>
        <dbReference type="EMBL" id="KAL0416926.1"/>
    </source>
</evidence>
<dbReference type="PANTHER" id="PTHR11686:SF34">
    <property type="entry name" value="GLUTATHIONE HYDROLASE 1-RELATED"/>
    <property type="match status" value="1"/>
</dbReference>
<dbReference type="GO" id="GO:0006751">
    <property type="term" value="P:glutathione catabolic process"/>
    <property type="evidence" value="ECO:0007669"/>
    <property type="project" value="InterPro"/>
</dbReference>
<reference evidence="1" key="2">
    <citation type="journal article" date="2024" name="Plant">
        <title>Genomic evolution and insights into agronomic trait innovations of Sesamum species.</title>
        <authorList>
            <person name="Miao H."/>
            <person name="Wang L."/>
            <person name="Qu L."/>
            <person name="Liu H."/>
            <person name="Sun Y."/>
            <person name="Le M."/>
            <person name="Wang Q."/>
            <person name="Wei S."/>
            <person name="Zheng Y."/>
            <person name="Lin W."/>
            <person name="Duan Y."/>
            <person name="Cao H."/>
            <person name="Xiong S."/>
            <person name="Wang X."/>
            <person name="Wei L."/>
            <person name="Li C."/>
            <person name="Ma Q."/>
            <person name="Ju M."/>
            <person name="Zhao R."/>
            <person name="Li G."/>
            <person name="Mu C."/>
            <person name="Tian Q."/>
            <person name="Mei H."/>
            <person name="Zhang T."/>
            <person name="Gao T."/>
            <person name="Zhang H."/>
        </authorList>
    </citation>
    <scope>NUCLEOTIDE SEQUENCE</scope>
    <source>
        <strain evidence="1">KEN1</strain>
    </source>
</reference>
<proteinExistence type="predicted"/>
<dbReference type="Pfam" id="PF01019">
    <property type="entry name" value="G_glu_transpept"/>
    <property type="match status" value="1"/>
</dbReference>
<sequence length="187" mass="20424">MFPLESFCRKDGALSIAVPGQLAGLYKAHKEYGKIQCASLVKPAESLARRGFNISEALFHEKTKAKSIILANNELQSIFAPKGKLLIKGQTVHLRKLADTLAAIAKDGMNSFYNGVIARSLAEDIKKTGGIITEADFEKYRVITRKPIRARALGYDIVTVPPPAAGSAMMILVSEFLHSLFQLHGKI</sequence>
<dbReference type="GO" id="GO:0005886">
    <property type="term" value="C:plasma membrane"/>
    <property type="evidence" value="ECO:0007669"/>
    <property type="project" value="TreeGrafter"/>
</dbReference>
<dbReference type="InterPro" id="IPR029055">
    <property type="entry name" value="Ntn_hydrolases_N"/>
</dbReference>
<protein>
    <submittedName>
        <fullName evidence="1">Glutathione hydrolase 2</fullName>
    </submittedName>
</protein>
<reference evidence="1" key="1">
    <citation type="submission" date="2020-06" db="EMBL/GenBank/DDBJ databases">
        <authorList>
            <person name="Li T."/>
            <person name="Hu X."/>
            <person name="Zhang T."/>
            <person name="Song X."/>
            <person name="Zhang H."/>
            <person name="Dai N."/>
            <person name="Sheng W."/>
            <person name="Hou X."/>
            <person name="Wei L."/>
        </authorList>
    </citation>
    <scope>NUCLEOTIDE SEQUENCE</scope>
    <source>
        <strain evidence="1">KEN1</strain>
        <tissue evidence="1">Leaf</tissue>
    </source>
</reference>
<accession>A0AAW2ULM8</accession>
<gene>
    <name evidence="1" type="ORF">Slati_3524500</name>
</gene>
<dbReference type="GO" id="GO:0036374">
    <property type="term" value="F:glutathione hydrolase activity"/>
    <property type="evidence" value="ECO:0007669"/>
    <property type="project" value="InterPro"/>
</dbReference>
<dbReference type="PANTHER" id="PTHR11686">
    <property type="entry name" value="GAMMA GLUTAMYL TRANSPEPTIDASE"/>
    <property type="match status" value="1"/>
</dbReference>
<dbReference type="InterPro" id="IPR000101">
    <property type="entry name" value="GGT_peptidase"/>
</dbReference>